<dbReference type="KEGG" id="ker:91104265"/>
<reference evidence="1 2" key="1">
    <citation type="submission" date="2024-01" db="EMBL/GenBank/DDBJ databases">
        <title>Comparative genomics of Cryptococcus and Kwoniella reveals pathogenesis evolution and contrasting modes of karyotype evolution via chromosome fusion or intercentromeric recombination.</title>
        <authorList>
            <person name="Coelho M.A."/>
            <person name="David-Palma M."/>
            <person name="Shea T."/>
            <person name="Bowers K."/>
            <person name="McGinley-Smith S."/>
            <person name="Mohammad A.W."/>
            <person name="Gnirke A."/>
            <person name="Yurkov A.M."/>
            <person name="Nowrousian M."/>
            <person name="Sun S."/>
            <person name="Cuomo C.A."/>
            <person name="Heitman J."/>
        </authorList>
    </citation>
    <scope>NUCLEOTIDE SEQUENCE [LARGE SCALE GENOMIC DNA]</scope>
    <source>
        <strain evidence="1 2">PYCC6329</strain>
    </source>
</reference>
<keyword evidence="2" id="KW-1185">Reference proteome</keyword>
<evidence type="ECO:0000313" key="2">
    <source>
        <dbReference type="Proteomes" id="UP001358614"/>
    </source>
</evidence>
<dbReference type="AlphaFoldDB" id="A0AAX4KLQ8"/>
<dbReference type="GeneID" id="91104265"/>
<organism evidence="1 2">
    <name type="scientific">Kwoniella europaea PYCC6329</name>
    <dbReference type="NCBI Taxonomy" id="1423913"/>
    <lineage>
        <taxon>Eukaryota</taxon>
        <taxon>Fungi</taxon>
        <taxon>Dikarya</taxon>
        <taxon>Basidiomycota</taxon>
        <taxon>Agaricomycotina</taxon>
        <taxon>Tremellomycetes</taxon>
        <taxon>Tremellales</taxon>
        <taxon>Cryptococcaceae</taxon>
        <taxon>Kwoniella</taxon>
    </lineage>
</organism>
<dbReference type="RefSeq" id="XP_066085333.1">
    <property type="nucleotide sequence ID" value="XM_066229236.1"/>
</dbReference>
<accession>A0AAX4KLQ8</accession>
<proteinExistence type="predicted"/>
<dbReference type="EMBL" id="CP144089">
    <property type="protein sequence ID" value="WWD07366.1"/>
    <property type="molecule type" value="Genomic_DNA"/>
</dbReference>
<gene>
    <name evidence="1" type="ORF">V865_005464</name>
</gene>
<dbReference type="Proteomes" id="UP001358614">
    <property type="component" value="Chromosome 1"/>
</dbReference>
<name>A0AAX4KLQ8_9TREE</name>
<evidence type="ECO:0000313" key="1">
    <source>
        <dbReference type="EMBL" id="WWD07366.1"/>
    </source>
</evidence>
<sequence length="280" mass="31913">MTQNFGDLFKWVTSVEGTHSHPRPAYHSDSYDDSQSDLVEKDISLFQPIIRPVAAPPITLKCLDQYSQLLELPKEARARIFQFQSHIDELKIDRITALNIFANMKQPFSASYKSDVSLFNKVEKLFIEDMEGAQALAQALEDHRLSNNVSGFIQPPQDPTVDIFKNVKTISLGSKFLERLVNSYSTGNLRRKKIMETIGHTLQPIHICLAKPLIDPMTQDGLWDMYLFQKLSPLMNSGCLLSFTSHGFWCYNDGCFPSSLDHFNIVFSDSINRSIKEFII</sequence>
<protein>
    <submittedName>
        <fullName evidence="1">Uncharacterized protein</fullName>
    </submittedName>
</protein>